<name>A0AAV2MXL3_9HYME</name>
<comment type="caution">
    <text evidence="2">The sequence shown here is derived from an EMBL/GenBank/DDBJ whole genome shotgun (WGS) entry which is preliminary data.</text>
</comment>
<evidence type="ECO:0000313" key="3">
    <source>
        <dbReference type="Proteomes" id="UP001497644"/>
    </source>
</evidence>
<proteinExistence type="predicted"/>
<protein>
    <submittedName>
        <fullName evidence="2">Uncharacterized protein</fullName>
    </submittedName>
</protein>
<dbReference type="AlphaFoldDB" id="A0AAV2MXL3"/>
<gene>
    <name evidence="2" type="ORF">LPLAT_LOCUS5539</name>
</gene>
<dbReference type="EMBL" id="CAXIPU020000446">
    <property type="protein sequence ID" value="CAL1672133.1"/>
    <property type="molecule type" value="Genomic_DNA"/>
</dbReference>
<reference evidence="2" key="1">
    <citation type="submission" date="2024-04" db="EMBL/GenBank/DDBJ databases">
        <authorList>
            <consortium name="Molecular Ecology Group"/>
        </authorList>
    </citation>
    <scope>NUCLEOTIDE SEQUENCE</scope>
</reference>
<dbReference type="Proteomes" id="UP001497644">
    <property type="component" value="Unassembled WGS sequence"/>
</dbReference>
<evidence type="ECO:0000313" key="2">
    <source>
        <dbReference type="EMBL" id="CAL1672133.1"/>
    </source>
</evidence>
<organism evidence="2 3">
    <name type="scientific">Lasius platythorax</name>
    <dbReference type="NCBI Taxonomy" id="488582"/>
    <lineage>
        <taxon>Eukaryota</taxon>
        <taxon>Metazoa</taxon>
        <taxon>Ecdysozoa</taxon>
        <taxon>Arthropoda</taxon>
        <taxon>Hexapoda</taxon>
        <taxon>Insecta</taxon>
        <taxon>Pterygota</taxon>
        <taxon>Neoptera</taxon>
        <taxon>Endopterygota</taxon>
        <taxon>Hymenoptera</taxon>
        <taxon>Apocrita</taxon>
        <taxon>Aculeata</taxon>
        <taxon>Formicoidea</taxon>
        <taxon>Formicidae</taxon>
        <taxon>Formicinae</taxon>
        <taxon>Lasius</taxon>
        <taxon>Lasius</taxon>
    </lineage>
</organism>
<accession>A0AAV2MXL3</accession>
<keyword evidence="3" id="KW-1185">Reference proteome</keyword>
<feature type="compositionally biased region" description="Basic and acidic residues" evidence="1">
    <location>
        <begin position="45"/>
        <end position="56"/>
    </location>
</feature>
<evidence type="ECO:0000256" key="1">
    <source>
        <dbReference type="SAM" id="MobiDB-lite"/>
    </source>
</evidence>
<sequence>MIRIGRATLRLFRTLRIEQEGRPSSNWGLQYRKLDTFIRDIHSASRKVKENQRDSLRQAQPPPTPPSGDRVLVRLLLQSLPTTPVTGRGVRVCASDSFTLHLKRY</sequence>
<feature type="region of interest" description="Disordered" evidence="1">
    <location>
        <begin position="45"/>
        <end position="69"/>
    </location>
</feature>